<dbReference type="RefSeq" id="WP_013099487.1">
    <property type="nucleotide sequence ID" value="NC_014122.1"/>
</dbReference>
<dbReference type="AlphaFoldDB" id="D5VUC9"/>
<sequence length="127" mass="14880">MKLYDLDDEKFILPPGIPSSVIARVTQLFNVRYESEPPSLIGKREEIEKAKEFIKKLLEAKMFLKDIGKLAKRHKVKAKIYCEDDELRNLLKIAVQDIVFREYLEILDEKIEGEKIKFLDKEVIISV</sequence>
<proteinExistence type="predicted"/>
<dbReference type="OrthoDB" id="64089at2157"/>
<accession>D5VUC9</accession>
<dbReference type="KEGG" id="mif:Metin_0069"/>
<keyword evidence="2" id="KW-1185">Reference proteome</keyword>
<name>D5VUC9_METIM</name>
<evidence type="ECO:0000313" key="1">
    <source>
        <dbReference type="EMBL" id="ADG12741.1"/>
    </source>
</evidence>
<dbReference type="EMBL" id="CP002009">
    <property type="protein sequence ID" value="ADG12741.1"/>
    <property type="molecule type" value="Genomic_DNA"/>
</dbReference>
<dbReference type="HOGENOM" id="CLU_1850644_0_0_2"/>
<organism evidence="1 2">
    <name type="scientific">Methanocaldococcus infernus (strain DSM 11812 / JCM 15783 / ME)</name>
    <dbReference type="NCBI Taxonomy" id="573063"/>
    <lineage>
        <taxon>Archaea</taxon>
        <taxon>Methanobacteriati</taxon>
        <taxon>Methanobacteriota</taxon>
        <taxon>Methanomada group</taxon>
        <taxon>Methanococci</taxon>
        <taxon>Methanococcales</taxon>
        <taxon>Methanocaldococcaceae</taxon>
        <taxon>Methanocaldococcus</taxon>
    </lineage>
</organism>
<dbReference type="GeneID" id="9131068"/>
<protein>
    <submittedName>
        <fullName evidence="1">Uncharacterized protein</fullName>
    </submittedName>
</protein>
<gene>
    <name evidence="1" type="ordered locus">Metin_0069</name>
</gene>
<dbReference type="eggNOG" id="arCOG05020">
    <property type="taxonomic scope" value="Archaea"/>
</dbReference>
<dbReference type="Proteomes" id="UP000002061">
    <property type="component" value="Chromosome"/>
</dbReference>
<evidence type="ECO:0000313" key="2">
    <source>
        <dbReference type="Proteomes" id="UP000002061"/>
    </source>
</evidence>
<dbReference type="STRING" id="573063.Metin_0069"/>
<reference evidence="1" key="1">
    <citation type="submission" date="2010-04" db="EMBL/GenBank/DDBJ databases">
        <title>Complete sequence of Methanocaldococcus infernus ME.</title>
        <authorList>
            <consortium name="US DOE Joint Genome Institute"/>
            <person name="Lucas S."/>
            <person name="Copeland A."/>
            <person name="Lapidus A."/>
            <person name="Cheng J.-F."/>
            <person name="Bruce D."/>
            <person name="Goodwin L."/>
            <person name="Pitluck S."/>
            <person name="Munk A.C."/>
            <person name="Detter J.C."/>
            <person name="Han C."/>
            <person name="Tapia R."/>
            <person name="Land M."/>
            <person name="Hauser L."/>
            <person name="Kyrpides N."/>
            <person name="Mikhailova N."/>
            <person name="Sieprawska-Lupa M."/>
            <person name="Whitman W.B."/>
            <person name="Woyke T."/>
        </authorList>
    </citation>
    <scope>NUCLEOTIDE SEQUENCE [LARGE SCALE GENOMIC DNA]</scope>
    <source>
        <strain evidence="1">ME</strain>
    </source>
</reference>